<evidence type="ECO:0000313" key="2">
    <source>
        <dbReference type="Proteomes" id="UP000199024"/>
    </source>
</evidence>
<dbReference type="RefSeq" id="WP_141223793.1">
    <property type="nucleotide sequence ID" value="NZ_FOZL01000001.1"/>
</dbReference>
<dbReference type="OrthoDB" id="123506at2"/>
<reference evidence="1 2" key="1">
    <citation type="submission" date="2016-10" db="EMBL/GenBank/DDBJ databases">
        <authorList>
            <person name="de Groot N.N."/>
        </authorList>
    </citation>
    <scope>NUCLEOTIDE SEQUENCE [LARGE SCALE GENOMIC DNA]</scope>
    <source>
        <strain evidence="1 2">DSM 21001</strain>
    </source>
</reference>
<evidence type="ECO:0000313" key="1">
    <source>
        <dbReference type="EMBL" id="SFS02439.1"/>
    </source>
</evidence>
<accession>A0A1I6LG08</accession>
<gene>
    <name evidence="1" type="ORF">SAMN05421771_0680</name>
</gene>
<dbReference type="Gene3D" id="1.10.150.320">
    <property type="entry name" value="Photosystem II 12 kDa extrinsic protein"/>
    <property type="match status" value="1"/>
</dbReference>
<sequence>MKRLIITTISLLALCGCNQNTKTPDQIRQDAQNATSQASKVAAVATEDAKAAVQGVQDGLNLGHPVNINSASRDDLAALPGMDARMAGRIVDGRPYTSTSDLVGRHIVTGTEYDKISSRITAN</sequence>
<dbReference type="SUPFAM" id="SSF81585">
    <property type="entry name" value="PsbU/PolX domain-like"/>
    <property type="match status" value="1"/>
</dbReference>
<organism evidence="1 2">
    <name type="scientific">Granulicella pectinivorans</name>
    <dbReference type="NCBI Taxonomy" id="474950"/>
    <lineage>
        <taxon>Bacteria</taxon>
        <taxon>Pseudomonadati</taxon>
        <taxon>Acidobacteriota</taxon>
        <taxon>Terriglobia</taxon>
        <taxon>Terriglobales</taxon>
        <taxon>Acidobacteriaceae</taxon>
        <taxon>Granulicella</taxon>
    </lineage>
</organism>
<keyword evidence="2" id="KW-1185">Reference proteome</keyword>
<dbReference type="PROSITE" id="PS51257">
    <property type="entry name" value="PROKAR_LIPOPROTEIN"/>
    <property type="match status" value="1"/>
</dbReference>
<dbReference type="STRING" id="474950.SAMN05421771_0680"/>
<dbReference type="EMBL" id="FOZL01000001">
    <property type="protein sequence ID" value="SFS02439.1"/>
    <property type="molecule type" value="Genomic_DNA"/>
</dbReference>
<dbReference type="Proteomes" id="UP000199024">
    <property type="component" value="Unassembled WGS sequence"/>
</dbReference>
<protein>
    <submittedName>
        <fullName evidence="1">Helix-hairpin-helix motif-containing protein</fullName>
    </submittedName>
</protein>
<name>A0A1I6LG08_9BACT</name>
<dbReference type="Pfam" id="PF12836">
    <property type="entry name" value="HHH_3"/>
    <property type="match status" value="1"/>
</dbReference>
<proteinExistence type="predicted"/>
<dbReference type="AlphaFoldDB" id="A0A1I6LG08"/>